<dbReference type="Pfam" id="PF00156">
    <property type="entry name" value="Pribosyltran"/>
    <property type="match status" value="1"/>
</dbReference>
<dbReference type="SUPFAM" id="SSF53271">
    <property type="entry name" value="PRTase-like"/>
    <property type="match status" value="1"/>
</dbReference>
<evidence type="ECO:0000256" key="1">
    <source>
        <dbReference type="ARBA" id="ARBA00013247"/>
    </source>
</evidence>
<dbReference type="GO" id="GO:0005737">
    <property type="term" value="C:cytoplasm"/>
    <property type="evidence" value="ECO:0007669"/>
    <property type="project" value="TreeGrafter"/>
</dbReference>
<dbReference type="GO" id="GO:0016301">
    <property type="term" value="F:kinase activity"/>
    <property type="evidence" value="ECO:0007669"/>
    <property type="project" value="UniProtKB-KW"/>
</dbReference>
<dbReference type="GO" id="GO:0000287">
    <property type="term" value="F:magnesium ion binding"/>
    <property type="evidence" value="ECO:0007669"/>
    <property type="project" value="InterPro"/>
</dbReference>
<dbReference type="GO" id="GO:0002189">
    <property type="term" value="C:ribose phosphate diphosphokinase complex"/>
    <property type="evidence" value="ECO:0007669"/>
    <property type="project" value="TreeGrafter"/>
</dbReference>
<dbReference type="InterPro" id="IPR005946">
    <property type="entry name" value="Rib-P_diPkinase"/>
</dbReference>
<dbReference type="GO" id="GO:0005524">
    <property type="term" value="F:ATP binding"/>
    <property type="evidence" value="ECO:0007669"/>
    <property type="project" value="UniProtKB-KW"/>
</dbReference>
<keyword evidence="3 8" id="KW-0545">Nucleotide biosynthesis</keyword>
<organism evidence="11 12">
    <name type="scientific">Sorangium cellulosum</name>
    <name type="common">Polyangium cellulosum</name>
    <dbReference type="NCBI Taxonomy" id="56"/>
    <lineage>
        <taxon>Bacteria</taxon>
        <taxon>Pseudomonadati</taxon>
        <taxon>Myxococcota</taxon>
        <taxon>Polyangia</taxon>
        <taxon>Polyangiales</taxon>
        <taxon>Polyangiaceae</taxon>
        <taxon>Sorangium</taxon>
    </lineage>
</organism>
<dbReference type="GO" id="GO:0006015">
    <property type="term" value="P:5-phosphoribose 1-diphosphate biosynthetic process"/>
    <property type="evidence" value="ECO:0007669"/>
    <property type="project" value="TreeGrafter"/>
</dbReference>
<dbReference type="EMBL" id="CP012673">
    <property type="protein sequence ID" value="AUX46281.1"/>
    <property type="molecule type" value="Genomic_DNA"/>
</dbReference>
<protein>
    <recommendedName>
        <fullName evidence="1">ribose-phosphate diphosphokinase</fullName>
        <ecNumber evidence="1">2.7.6.1</ecNumber>
    </recommendedName>
</protein>
<keyword evidence="6" id="KW-0067">ATP-binding</keyword>
<gene>
    <name evidence="11" type="primary">prsA</name>
    <name evidence="11" type="ORF">SOCE26_077860</name>
</gene>
<dbReference type="GO" id="GO:0006164">
    <property type="term" value="P:purine nucleotide biosynthetic process"/>
    <property type="evidence" value="ECO:0007669"/>
    <property type="project" value="TreeGrafter"/>
</dbReference>
<dbReference type="InterPro" id="IPR029057">
    <property type="entry name" value="PRTase-like"/>
</dbReference>
<feature type="domain" description="Ribose-phosphate pyrophosphokinase N-terminal" evidence="10">
    <location>
        <begin position="25"/>
        <end position="117"/>
    </location>
</feature>
<comment type="catalytic activity">
    <reaction evidence="7">
        <text>D-ribose 5-phosphate + ATP = 5-phospho-alpha-D-ribose 1-diphosphate + AMP + H(+)</text>
        <dbReference type="Rhea" id="RHEA:15609"/>
        <dbReference type="ChEBI" id="CHEBI:15378"/>
        <dbReference type="ChEBI" id="CHEBI:30616"/>
        <dbReference type="ChEBI" id="CHEBI:58017"/>
        <dbReference type="ChEBI" id="CHEBI:78346"/>
        <dbReference type="ChEBI" id="CHEBI:456215"/>
        <dbReference type="EC" id="2.7.6.1"/>
    </reaction>
</comment>
<keyword evidence="5 11" id="KW-0418">Kinase</keyword>
<comment type="similarity">
    <text evidence="8">Belongs to the ribose-phosphate pyrophosphokinase family.</text>
</comment>
<dbReference type="GO" id="GO:0004749">
    <property type="term" value="F:ribose phosphate diphosphokinase activity"/>
    <property type="evidence" value="ECO:0007669"/>
    <property type="project" value="UniProtKB-EC"/>
</dbReference>
<evidence type="ECO:0000256" key="8">
    <source>
        <dbReference type="RuleBase" id="RU004324"/>
    </source>
</evidence>
<dbReference type="Pfam" id="PF13793">
    <property type="entry name" value="Pribosyltran_N"/>
    <property type="match status" value="1"/>
</dbReference>
<dbReference type="CDD" id="cd06223">
    <property type="entry name" value="PRTases_typeI"/>
    <property type="match status" value="1"/>
</dbReference>
<accession>A0A2L0F447</accession>
<dbReference type="Proteomes" id="UP000238348">
    <property type="component" value="Chromosome"/>
</dbReference>
<keyword evidence="4" id="KW-0547">Nucleotide-binding</keyword>
<dbReference type="InterPro" id="IPR029099">
    <property type="entry name" value="Pribosyltran_N"/>
</dbReference>
<evidence type="ECO:0000313" key="11">
    <source>
        <dbReference type="EMBL" id="AUX46281.1"/>
    </source>
</evidence>
<sequence>MSHRRLLITIGSYAYLEPAFLAAGDFERGLVERKSFPDGERYLRVAVDCWSRDVVLLGGAPQDLDWLEIYDLGCAISRGGARSLSIVMPYFGYATMERAVKPGEVVTAKTRARLISAIPPCDAGTRIFLFDLHTDGIEFYFSDSHVTRHLYGAPLITQAIRELMGDRPYVLAATDAGRAKWVQSLARGLGVDPAFVYKERRGDGVSVTGINADVSGREVVIYDDMVRTGSSLVQAGRAYLAAGASKVHAVASHLVLPGDSLAKIRQAGVFTTLLGTDSHPGSQQLAGTPGVLRSVAPLMVRALEREP</sequence>
<evidence type="ECO:0000256" key="6">
    <source>
        <dbReference type="ARBA" id="ARBA00022840"/>
    </source>
</evidence>
<keyword evidence="2 11" id="KW-0808">Transferase</keyword>
<dbReference type="PANTHER" id="PTHR10210">
    <property type="entry name" value="RIBOSE-PHOSPHATE DIPHOSPHOKINASE FAMILY MEMBER"/>
    <property type="match status" value="1"/>
</dbReference>
<dbReference type="InterPro" id="IPR000836">
    <property type="entry name" value="PRTase_dom"/>
</dbReference>
<reference evidence="11 12" key="1">
    <citation type="submission" date="2015-09" db="EMBL/GenBank/DDBJ databases">
        <title>Sorangium comparison.</title>
        <authorList>
            <person name="Zaburannyi N."/>
            <person name="Bunk B."/>
            <person name="Overmann J."/>
            <person name="Mueller R."/>
        </authorList>
    </citation>
    <scope>NUCLEOTIDE SEQUENCE [LARGE SCALE GENOMIC DNA]</scope>
    <source>
        <strain evidence="11 12">So ce26</strain>
    </source>
</reference>
<evidence type="ECO:0000256" key="4">
    <source>
        <dbReference type="ARBA" id="ARBA00022741"/>
    </source>
</evidence>
<evidence type="ECO:0000256" key="7">
    <source>
        <dbReference type="ARBA" id="ARBA00049535"/>
    </source>
</evidence>
<evidence type="ECO:0000256" key="2">
    <source>
        <dbReference type="ARBA" id="ARBA00022679"/>
    </source>
</evidence>
<dbReference type="OrthoDB" id="9777067at2"/>
<dbReference type="SMART" id="SM01400">
    <property type="entry name" value="Pribosyltran_N"/>
    <property type="match status" value="1"/>
</dbReference>
<dbReference type="Gene3D" id="3.40.50.2020">
    <property type="match status" value="2"/>
</dbReference>
<evidence type="ECO:0000259" key="9">
    <source>
        <dbReference type="Pfam" id="PF00156"/>
    </source>
</evidence>
<name>A0A2L0F447_SORCE</name>
<dbReference type="NCBIfam" id="TIGR01251">
    <property type="entry name" value="ribP_PPkin"/>
    <property type="match status" value="1"/>
</dbReference>
<evidence type="ECO:0000259" key="10">
    <source>
        <dbReference type="Pfam" id="PF13793"/>
    </source>
</evidence>
<feature type="domain" description="Phosphoribosyltransferase" evidence="9">
    <location>
        <begin position="155"/>
        <end position="253"/>
    </location>
</feature>
<evidence type="ECO:0000256" key="5">
    <source>
        <dbReference type="ARBA" id="ARBA00022777"/>
    </source>
</evidence>
<dbReference type="EC" id="2.7.6.1" evidence="1"/>
<evidence type="ECO:0000313" key="12">
    <source>
        <dbReference type="Proteomes" id="UP000238348"/>
    </source>
</evidence>
<evidence type="ECO:0000256" key="3">
    <source>
        <dbReference type="ARBA" id="ARBA00022727"/>
    </source>
</evidence>
<proteinExistence type="inferred from homology"/>
<dbReference type="PANTHER" id="PTHR10210:SF32">
    <property type="entry name" value="RIBOSE-PHOSPHATE PYROPHOSPHOKINASE 2"/>
    <property type="match status" value="1"/>
</dbReference>
<dbReference type="RefSeq" id="WP_104984503.1">
    <property type="nucleotide sequence ID" value="NZ_CP012673.1"/>
</dbReference>
<dbReference type="AlphaFoldDB" id="A0A2L0F447"/>